<dbReference type="CDD" id="cd03230">
    <property type="entry name" value="ABC_DR_subfamily_A"/>
    <property type="match status" value="1"/>
</dbReference>
<keyword evidence="5" id="KW-0046">Antibiotic resistance</keyword>
<keyword evidence="4 7" id="KW-0067">ATP-binding</keyword>
<evidence type="ECO:0000256" key="4">
    <source>
        <dbReference type="ARBA" id="ARBA00022840"/>
    </source>
</evidence>
<dbReference type="InterPro" id="IPR017871">
    <property type="entry name" value="ABC_transporter-like_CS"/>
</dbReference>
<keyword evidence="3" id="KW-0547">Nucleotide-binding</keyword>
<dbReference type="Pfam" id="PF00005">
    <property type="entry name" value="ABC_tran"/>
    <property type="match status" value="1"/>
</dbReference>
<dbReference type="Gene3D" id="3.40.50.300">
    <property type="entry name" value="P-loop containing nucleotide triphosphate hydrolases"/>
    <property type="match status" value="1"/>
</dbReference>
<sequence>MSTAERPAAEHGAGEPAISVRDLRQSYGDFEAVRGVSFDVRPGELFALLGTNGAGKTTTVETLEGFRRPSAGTVRVLGADPYGQPPGLRDRVDAVLQHSGLFPELTTAETIDLSRDLAADPMDRAEVLELTGLTEKAGVQVRQLSGGQKRRLDLGLAVLSRPEVLFLDEPTTGMDPEARRATWTLIGDLVRRGTAVLLTTHHLEEAEHLAGRLAIMHRGEFRAEGALHDVVVEWGDRIAFRMPADVRFEDLPELPGATAAAEVRGGDAWVRYTVRGDDADGRAHRAMEPLLDWARERGTSLGRLELRSASLEDVFLSVAEGASGIAATPAGAD</sequence>
<evidence type="ECO:0000256" key="5">
    <source>
        <dbReference type="ARBA" id="ARBA00023251"/>
    </source>
</evidence>
<gene>
    <name evidence="7" type="ORF">GCM10023224_22260</name>
</gene>
<name>A0ABP9GEC4_9ACTN</name>
<keyword evidence="8" id="KW-1185">Reference proteome</keyword>
<dbReference type="RefSeq" id="WP_345556529.1">
    <property type="nucleotide sequence ID" value="NZ_BAABIK010000010.1"/>
</dbReference>
<dbReference type="InterPro" id="IPR050763">
    <property type="entry name" value="ABC_transporter_ATP-binding"/>
</dbReference>
<evidence type="ECO:0000256" key="3">
    <source>
        <dbReference type="ARBA" id="ARBA00022741"/>
    </source>
</evidence>
<dbReference type="GO" id="GO:0005524">
    <property type="term" value="F:ATP binding"/>
    <property type="evidence" value="ECO:0007669"/>
    <property type="project" value="UniProtKB-KW"/>
</dbReference>
<dbReference type="SMART" id="SM00382">
    <property type="entry name" value="AAA"/>
    <property type="match status" value="1"/>
</dbReference>
<dbReference type="PANTHER" id="PTHR42711:SF16">
    <property type="entry name" value="ABC TRANSPORTER ATP-BINDING PROTEIN"/>
    <property type="match status" value="1"/>
</dbReference>
<dbReference type="PROSITE" id="PS50893">
    <property type="entry name" value="ABC_TRANSPORTER_2"/>
    <property type="match status" value="1"/>
</dbReference>
<comment type="subcellular location">
    <subcellularLocation>
        <location evidence="1">Cell membrane</location>
        <topology evidence="1">Peripheral membrane protein</topology>
    </subcellularLocation>
</comment>
<dbReference type="InterPro" id="IPR003593">
    <property type="entry name" value="AAA+_ATPase"/>
</dbReference>
<reference evidence="8" key="1">
    <citation type="journal article" date="2019" name="Int. J. Syst. Evol. Microbiol.">
        <title>The Global Catalogue of Microorganisms (GCM) 10K type strain sequencing project: providing services to taxonomists for standard genome sequencing and annotation.</title>
        <authorList>
            <consortium name="The Broad Institute Genomics Platform"/>
            <consortium name="The Broad Institute Genome Sequencing Center for Infectious Disease"/>
            <person name="Wu L."/>
            <person name="Ma J."/>
        </authorList>
    </citation>
    <scope>NUCLEOTIDE SEQUENCE [LARGE SCALE GENOMIC DNA]</scope>
    <source>
        <strain evidence="8">JCM 18123</strain>
    </source>
</reference>
<protein>
    <submittedName>
        <fullName evidence="7">ABC transporter ATP-binding protein</fullName>
    </submittedName>
</protein>
<evidence type="ECO:0000256" key="1">
    <source>
        <dbReference type="ARBA" id="ARBA00004202"/>
    </source>
</evidence>
<dbReference type="InterPro" id="IPR003439">
    <property type="entry name" value="ABC_transporter-like_ATP-bd"/>
</dbReference>
<dbReference type="InterPro" id="IPR027417">
    <property type="entry name" value="P-loop_NTPase"/>
</dbReference>
<dbReference type="PROSITE" id="PS00211">
    <property type="entry name" value="ABC_TRANSPORTER_1"/>
    <property type="match status" value="1"/>
</dbReference>
<dbReference type="EMBL" id="BAABIK010000010">
    <property type="protein sequence ID" value="GAA4940133.1"/>
    <property type="molecule type" value="Genomic_DNA"/>
</dbReference>
<organism evidence="7 8">
    <name type="scientific">Streptomonospora halophila</name>
    <dbReference type="NCBI Taxonomy" id="427369"/>
    <lineage>
        <taxon>Bacteria</taxon>
        <taxon>Bacillati</taxon>
        <taxon>Actinomycetota</taxon>
        <taxon>Actinomycetes</taxon>
        <taxon>Streptosporangiales</taxon>
        <taxon>Nocardiopsidaceae</taxon>
        <taxon>Streptomonospora</taxon>
    </lineage>
</organism>
<evidence type="ECO:0000256" key="2">
    <source>
        <dbReference type="ARBA" id="ARBA00022448"/>
    </source>
</evidence>
<proteinExistence type="predicted"/>
<dbReference type="PANTHER" id="PTHR42711">
    <property type="entry name" value="ABC TRANSPORTER ATP-BINDING PROTEIN"/>
    <property type="match status" value="1"/>
</dbReference>
<dbReference type="Proteomes" id="UP001499993">
    <property type="component" value="Unassembled WGS sequence"/>
</dbReference>
<keyword evidence="2" id="KW-0813">Transport</keyword>
<accession>A0ABP9GEC4</accession>
<evidence type="ECO:0000313" key="8">
    <source>
        <dbReference type="Proteomes" id="UP001499993"/>
    </source>
</evidence>
<comment type="caution">
    <text evidence="7">The sequence shown here is derived from an EMBL/GenBank/DDBJ whole genome shotgun (WGS) entry which is preliminary data.</text>
</comment>
<feature type="domain" description="ABC transporter" evidence="6">
    <location>
        <begin position="18"/>
        <end position="243"/>
    </location>
</feature>
<evidence type="ECO:0000259" key="6">
    <source>
        <dbReference type="PROSITE" id="PS50893"/>
    </source>
</evidence>
<dbReference type="SUPFAM" id="SSF52540">
    <property type="entry name" value="P-loop containing nucleoside triphosphate hydrolases"/>
    <property type="match status" value="1"/>
</dbReference>
<evidence type="ECO:0000313" key="7">
    <source>
        <dbReference type="EMBL" id="GAA4940133.1"/>
    </source>
</evidence>